<dbReference type="RefSeq" id="XP_016213134.1">
    <property type="nucleotide sequence ID" value="XM_016358995.1"/>
</dbReference>
<dbReference type="Pfam" id="PF10311">
    <property type="entry name" value="Ilm1"/>
    <property type="match status" value="1"/>
</dbReference>
<proteinExistence type="predicted"/>
<dbReference type="AlphaFoldDB" id="A0A0D2A9I7"/>
<evidence type="ECO:0008006" key="4">
    <source>
        <dbReference type="Google" id="ProtNLM"/>
    </source>
</evidence>
<name>A0A0D2A9I7_9PEZI</name>
<reference evidence="2 3" key="1">
    <citation type="submission" date="2015-01" db="EMBL/GenBank/DDBJ databases">
        <title>The Genome Sequence of Ochroconis gallopava CBS43764.</title>
        <authorList>
            <consortium name="The Broad Institute Genomics Platform"/>
            <person name="Cuomo C."/>
            <person name="de Hoog S."/>
            <person name="Gorbushina A."/>
            <person name="Stielow B."/>
            <person name="Teixiera M."/>
            <person name="Abouelleil A."/>
            <person name="Chapman S.B."/>
            <person name="Priest M."/>
            <person name="Young S.K."/>
            <person name="Wortman J."/>
            <person name="Nusbaum C."/>
            <person name="Birren B."/>
        </authorList>
    </citation>
    <scope>NUCLEOTIDE SEQUENCE [LARGE SCALE GENOMIC DNA]</scope>
    <source>
        <strain evidence="2 3">CBS 43764</strain>
    </source>
</reference>
<dbReference type="GeneID" id="27313458"/>
<keyword evidence="3" id="KW-1185">Reference proteome</keyword>
<accession>A0A0D2A9I7</accession>
<dbReference type="OrthoDB" id="5299849at2759"/>
<sequence>MALFSAFGIVRAIALLHITLAYYFLVNPRMIAEQNFVLLMGNAMDMPHVSDFGKATPVTAFLALVLGFFGISDLIAVSITEPIAIEYWSAVTPLRLLVLFPLTAYTYLHQPDYFGKLKGKMHQASPSDNLKNSLTFSFCFIETVLWFWVYVSLKEQRQAAAQRLLRGQKRASG</sequence>
<evidence type="ECO:0000313" key="3">
    <source>
        <dbReference type="Proteomes" id="UP000053259"/>
    </source>
</evidence>
<dbReference type="InterPro" id="IPR018815">
    <property type="entry name" value="Incr_loss_mito_DNA_1"/>
</dbReference>
<dbReference type="PANTHER" id="PTHR28029">
    <property type="entry name" value="PROTEIN ILM1"/>
    <property type="match status" value="1"/>
</dbReference>
<dbReference type="PANTHER" id="PTHR28029:SF1">
    <property type="entry name" value="PROTEIN ILM1"/>
    <property type="match status" value="1"/>
</dbReference>
<keyword evidence="1" id="KW-0472">Membrane</keyword>
<evidence type="ECO:0000313" key="2">
    <source>
        <dbReference type="EMBL" id="KIW03265.1"/>
    </source>
</evidence>
<dbReference type="InParanoid" id="A0A0D2A9I7"/>
<keyword evidence="1" id="KW-0812">Transmembrane</keyword>
<dbReference type="FunCoup" id="A0A0D2A9I7">
    <property type="interactions" value="25"/>
</dbReference>
<dbReference type="HOGENOM" id="CLU_113779_0_0_1"/>
<feature type="transmembrane region" description="Helical" evidence="1">
    <location>
        <begin position="129"/>
        <end position="149"/>
    </location>
</feature>
<dbReference type="EMBL" id="KN847545">
    <property type="protein sequence ID" value="KIW03265.1"/>
    <property type="molecule type" value="Genomic_DNA"/>
</dbReference>
<protein>
    <recommendedName>
        <fullName evidence="4">Increased loss of mitochondrial DNA protein 1</fullName>
    </recommendedName>
</protein>
<feature type="transmembrane region" description="Helical" evidence="1">
    <location>
        <begin position="6"/>
        <end position="25"/>
    </location>
</feature>
<dbReference type="Proteomes" id="UP000053259">
    <property type="component" value="Unassembled WGS sequence"/>
</dbReference>
<evidence type="ECO:0000256" key="1">
    <source>
        <dbReference type="SAM" id="Phobius"/>
    </source>
</evidence>
<feature type="transmembrane region" description="Helical" evidence="1">
    <location>
        <begin position="85"/>
        <end position="108"/>
    </location>
</feature>
<feature type="transmembrane region" description="Helical" evidence="1">
    <location>
        <begin position="58"/>
        <end position="79"/>
    </location>
</feature>
<keyword evidence="1" id="KW-1133">Transmembrane helix</keyword>
<gene>
    <name evidence="2" type="ORF">PV09_05485</name>
</gene>
<organism evidence="2 3">
    <name type="scientific">Verruconis gallopava</name>
    <dbReference type="NCBI Taxonomy" id="253628"/>
    <lineage>
        <taxon>Eukaryota</taxon>
        <taxon>Fungi</taxon>
        <taxon>Dikarya</taxon>
        <taxon>Ascomycota</taxon>
        <taxon>Pezizomycotina</taxon>
        <taxon>Dothideomycetes</taxon>
        <taxon>Pleosporomycetidae</taxon>
        <taxon>Venturiales</taxon>
        <taxon>Sympoventuriaceae</taxon>
        <taxon>Verruconis</taxon>
    </lineage>
</organism>
<dbReference type="VEuPathDB" id="FungiDB:PV09_05485"/>